<name>A0AAV4EDZ8_9GAST</name>
<feature type="domain" description="SAP" evidence="1">
    <location>
        <begin position="256"/>
        <end position="290"/>
    </location>
</feature>
<proteinExistence type="predicted"/>
<evidence type="ECO:0000259" key="1">
    <source>
        <dbReference type="PROSITE" id="PS50800"/>
    </source>
</evidence>
<dbReference type="Proteomes" id="UP000762676">
    <property type="component" value="Unassembled WGS sequence"/>
</dbReference>
<keyword evidence="3" id="KW-1185">Reference proteome</keyword>
<protein>
    <submittedName>
        <fullName evidence="2">CCAAT/enhancer-binding protein zeta</fullName>
    </submittedName>
</protein>
<sequence>MMNYQPCLNPYQMPDDQLRNELRVQGKATTGTRAELVERFLARENRCMTMSLGMAPEMACRVDQQCMGIECCLGVKLFMFRKNYRFYTRYDPCTMELVVGINDSYETRLGPNLDMDDIYGGFKDLTLETGLVEASLNAELMLKMSLEKSDTQITLTASAGFCRQNDVAGVNCLLFLPILDKAIMALPVCGPAPDRTLTFREVNLKSELRNMKDKFHENSRSTFSSLVDTVVAEAANLVPCMSTDVNSGARLPCPRPDRMTEANLQAALQARNLSTTGTKSQMVSRLEQADRECTSANGTTYTIPYESNSTFNNDVYMTISDDCRRFEACVDFTYKLHRRIYHVQNVNQELSYSIDSVVFTSRVEELRRRLQSASGTDLTQVGMASRLPAFSPSASGLAIYRLSYNLLQNLTLNEYVLDVSLKIQVDQAASPVVDTVVAPGLRLPIPTCNADAYELPTSVGTFANLADQFGGRLKDDMVAYMFKMLHLNNVLTDTCTLGNETMCPYNVSVEHLLPNDYQDRVSCITTTGCDGISCCIDWAMDLPDVRYDVIKQVPFEFNFDPCNNMYLRIRFGGYQHTENLLDYEFGSQTILGSLQIVSNRCNVLQLFD</sequence>
<dbReference type="Pfam" id="PF02037">
    <property type="entry name" value="SAP"/>
    <property type="match status" value="1"/>
</dbReference>
<evidence type="ECO:0000313" key="2">
    <source>
        <dbReference type="EMBL" id="GFR58906.1"/>
    </source>
</evidence>
<dbReference type="EMBL" id="BMAT01010699">
    <property type="protein sequence ID" value="GFR58906.1"/>
    <property type="molecule type" value="Genomic_DNA"/>
</dbReference>
<organism evidence="2 3">
    <name type="scientific">Elysia marginata</name>
    <dbReference type="NCBI Taxonomy" id="1093978"/>
    <lineage>
        <taxon>Eukaryota</taxon>
        <taxon>Metazoa</taxon>
        <taxon>Spiralia</taxon>
        <taxon>Lophotrochozoa</taxon>
        <taxon>Mollusca</taxon>
        <taxon>Gastropoda</taxon>
        <taxon>Heterobranchia</taxon>
        <taxon>Euthyneura</taxon>
        <taxon>Panpulmonata</taxon>
        <taxon>Sacoglossa</taxon>
        <taxon>Placobranchoidea</taxon>
        <taxon>Plakobranchidae</taxon>
        <taxon>Elysia</taxon>
    </lineage>
</organism>
<dbReference type="SUPFAM" id="SSF68906">
    <property type="entry name" value="SAP domain"/>
    <property type="match status" value="1"/>
</dbReference>
<comment type="caution">
    <text evidence="2">The sequence shown here is derived from an EMBL/GenBank/DDBJ whole genome shotgun (WGS) entry which is preliminary data.</text>
</comment>
<reference evidence="2 3" key="1">
    <citation type="journal article" date="2021" name="Elife">
        <title>Chloroplast acquisition without the gene transfer in kleptoplastic sea slugs, Plakobranchus ocellatus.</title>
        <authorList>
            <person name="Maeda T."/>
            <person name="Takahashi S."/>
            <person name="Yoshida T."/>
            <person name="Shimamura S."/>
            <person name="Takaki Y."/>
            <person name="Nagai Y."/>
            <person name="Toyoda A."/>
            <person name="Suzuki Y."/>
            <person name="Arimoto A."/>
            <person name="Ishii H."/>
            <person name="Satoh N."/>
            <person name="Nishiyama T."/>
            <person name="Hasebe M."/>
            <person name="Maruyama T."/>
            <person name="Minagawa J."/>
            <person name="Obokata J."/>
            <person name="Shigenobu S."/>
        </authorList>
    </citation>
    <scope>NUCLEOTIDE SEQUENCE [LARGE SCALE GENOMIC DNA]</scope>
</reference>
<dbReference type="SMART" id="SM00513">
    <property type="entry name" value="SAP"/>
    <property type="match status" value="2"/>
</dbReference>
<dbReference type="AlphaFoldDB" id="A0AAV4EDZ8"/>
<evidence type="ECO:0000313" key="3">
    <source>
        <dbReference type="Proteomes" id="UP000762676"/>
    </source>
</evidence>
<dbReference type="PROSITE" id="PS50800">
    <property type="entry name" value="SAP"/>
    <property type="match status" value="1"/>
</dbReference>
<gene>
    <name evidence="2" type="ORF">ElyMa_005371700</name>
</gene>
<dbReference type="InterPro" id="IPR003034">
    <property type="entry name" value="SAP_dom"/>
</dbReference>
<dbReference type="Gene3D" id="1.10.720.30">
    <property type="entry name" value="SAP domain"/>
    <property type="match status" value="1"/>
</dbReference>
<dbReference type="InterPro" id="IPR036361">
    <property type="entry name" value="SAP_dom_sf"/>
</dbReference>
<accession>A0AAV4EDZ8</accession>